<evidence type="ECO:0000256" key="1">
    <source>
        <dbReference type="SAM" id="SignalP"/>
    </source>
</evidence>
<evidence type="ECO:0000313" key="2">
    <source>
        <dbReference type="EMBL" id="KAK7106937.1"/>
    </source>
</evidence>
<dbReference type="EMBL" id="JBAMIC010000004">
    <property type="protein sequence ID" value="KAK7106937.1"/>
    <property type="molecule type" value="Genomic_DNA"/>
</dbReference>
<dbReference type="AlphaFoldDB" id="A0AAN9GFW7"/>
<dbReference type="Proteomes" id="UP001374579">
    <property type="component" value="Unassembled WGS sequence"/>
</dbReference>
<comment type="caution">
    <text evidence="2">The sequence shown here is derived from an EMBL/GenBank/DDBJ whole genome shotgun (WGS) entry which is preliminary data.</text>
</comment>
<evidence type="ECO:0000313" key="3">
    <source>
        <dbReference type="Proteomes" id="UP001374579"/>
    </source>
</evidence>
<feature type="signal peptide" evidence="1">
    <location>
        <begin position="1"/>
        <end position="27"/>
    </location>
</feature>
<sequence length="185" mass="20585">MASTGVQTLAAFLLVVLAVLQLPTVGARRWRSSSSYSDIPSSCYRPSGSDCTWYRNCLERKIPCSRRSGDYAIAYAEKYCNRYQSNYNSFSSAGKRWVNAVKRCLQVKLAPVLSQSLTCPSIKRKGFESHVPCYLNPGYGAPGFCQLSSRDMRRVFSTIKGALLTDLWATVSGGWQTIRNCLGNH</sequence>
<proteinExistence type="predicted"/>
<accession>A0AAN9GFW7</accession>
<reference evidence="2 3" key="1">
    <citation type="submission" date="2024-02" db="EMBL/GenBank/DDBJ databases">
        <title>Chromosome-scale genome assembly of the rough periwinkle Littorina saxatilis.</title>
        <authorList>
            <person name="De Jode A."/>
            <person name="Faria R."/>
            <person name="Formenti G."/>
            <person name="Sims Y."/>
            <person name="Smith T.P."/>
            <person name="Tracey A."/>
            <person name="Wood J.M.D."/>
            <person name="Zagrodzka Z.B."/>
            <person name="Johannesson K."/>
            <person name="Butlin R.K."/>
            <person name="Leder E.H."/>
        </authorList>
    </citation>
    <scope>NUCLEOTIDE SEQUENCE [LARGE SCALE GENOMIC DNA]</scope>
    <source>
        <strain evidence="2">Snail1</strain>
        <tissue evidence="2">Muscle</tissue>
    </source>
</reference>
<protein>
    <submittedName>
        <fullName evidence="2">Uncharacterized protein</fullName>
    </submittedName>
</protein>
<organism evidence="2 3">
    <name type="scientific">Littorina saxatilis</name>
    <dbReference type="NCBI Taxonomy" id="31220"/>
    <lineage>
        <taxon>Eukaryota</taxon>
        <taxon>Metazoa</taxon>
        <taxon>Spiralia</taxon>
        <taxon>Lophotrochozoa</taxon>
        <taxon>Mollusca</taxon>
        <taxon>Gastropoda</taxon>
        <taxon>Caenogastropoda</taxon>
        <taxon>Littorinimorpha</taxon>
        <taxon>Littorinoidea</taxon>
        <taxon>Littorinidae</taxon>
        <taxon>Littorina</taxon>
    </lineage>
</organism>
<keyword evidence="3" id="KW-1185">Reference proteome</keyword>
<name>A0AAN9GFW7_9CAEN</name>
<gene>
    <name evidence="2" type="ORF">V1264_014956</name>
</gene>
<feature type="chain" id="PRO_5042926982" evidence="1">
    <location>
        <begin position="28"/>
        <end position="185"/>
    </location>
</feature>
<keyword evidence="1" id="KW-0732">Signal</keyword>